<evidence type="ECO:0000256" key="2">
    <source>
        <dbReference type="ARBA" id="ARBA00022801"/>
    </source>
</evidence>
<dbReference type="EC" id="3.8.1.8" evidence="4"/>
<dbReference type="Proteomes" id="UP000251313">
    <property type="component" value="Unassembled WGS sequence"/>
</dbReference>
<dbReference type="SUPFAM" id="SSF51556">
    <property type="entry name" value="Metallo-dependent hydrolases"/>
    <property type="match status" value="1"/>
</dbReference>
<dbReference type="AlphaFoldDB" id="A0AB38G0K5"/>
<dbReference type="PANTHER" id="PTHR43794:SF11">
    <property type="entry name" value="AMIDOHYDROLASE-RELATED DOMAIN-CONTAINING PROTEIN"/>
    <property type="match status" value="1"/>
</dbReference>
<comment type="caution">
    <text evidence="4">The sequence shown here is derived from an EMBL/GenBank/DDBJ whole genome shotgun (WGS) entry which is preliminary data.</text>
</comment>
<dbReference type="InterPro" id="IPR050287">
    <property type="entry name" value="MTA/SAH_deaminase"/>
</dbReference>
<proteinExistence type="inferred from homology"/>
<dbReference type="SUPFAM" id="SSF51338">
    <property type="entry name" value="Composite domain of metallo-dependent hydrolases"/>
    <property type="match status" value="1"/>
</dbReference>
<accession>A0AB38G0K5</accession>
<sequence>MKEQIIQADLILTMDADNTIIEEGAVLVRDGLIACVGKAGEIIARHPDVPVKHLSQRLLMPGLINAHCHSGMLRGTAEGLPVWSWLQQFVDPMHRVLLPEEAKLSSLLCYSEALLSGTTTVVDMWRYMEGSAEVAMRTGIRAVLVPYVAEHPDHDYFETLNSNEALINRWHLGANGRIHVWVGLEHLFYALPQAWQRIAAMCKDYQVGFHTHSNESSFDVEETLRRYQLRPIQALEKFGLLDAKKVLLAHCVWVNDEEIALLAERHTGVVHNPVSNMKLASGAAPVEKMLQAGVAVGLGTDGEKENNNLDMFEEMKVSSLLAKFVSLDAAALDAWAICRMATVDGARALGMEDSIGSLEEGKAADMIAVRLDTPRMTPLITRGPLMNIHHNLVHAVQGGDVDMTMIAGEIRVENGKLTQIDLSEIIRDVNLQVGGLFARREAWLKQRGAAVNELERLER</sequence>
<dbReference type="InterPro" id="IPR011059">
    <property type="entry name" value="Metal-dep_hydrolase_composite"/>
</dbReference>
<evidence type="ECO:0000313" key="4">
    <source>
        <dbReference type="EMBL" id="SQA64822.1"/>
    </source>
</evidence>
<dbReference type="RefSeq" id="WP_038255949.1">
    <property type="nucleotide sequence ID" value="NZ_JAQOLS010000013.1"/>
</dbReference>
<dbReference type="Gene3D" id="2.30.40.10">
    <property type="entry name" value="Urease, subunit C, domain 1"/>
    <property type="match status" value="1"/>
</dbReference>
<dbReference type="PANTHER" id="PTHR43794">
    <property type="entry name" value="AMINOHYDROLASE SSNA-RELATED"/>
    <property type="match status" value="1"/>
</dbReference>
<evidence type="ECO:0000313" key="5">
    <source>
        <dbReference type="Proteomes" id="UP000251313"/>
    </source>
</evidence>
<comment type="similarity">
    <text evidence="1">Belongs to the metallo-dependent hydrolases superfamily. ATZ/TRZ family.</text>
</comment>
<dbReference type="CDD" id="cd01298">
    <property type="entry name" value="ATZ_TRZ_like"/>
    <property type="match status" value="1"/>
</dbReference>
<dbReference type="GO" id="GO:0016810">
    <property type="term" value="F:hydrolase activity, acting on carbon-nitrogen (but not peptide) bonds"/>
    <property type="evidence" value="ECO:0007669"/>
    <property type="project" value="InterPro"/>
</dbReference>
<dbReference type="Pfam" id="PF01979">
    <property type="entry name" value="Amidohydro_1"/>
    <property type="match status" value="1"/>
</dbReference>
<keyword evidence="2 4" id="KW-0378">Hydrolase</keyword>
<organism evidence="4 5">
    <name type="scientific">Yokenella regensburgei</name>
    <dbReference type="NCBI Taxonomy" id="158877"/>
    <lineage>
        <taxon>Bacteria</taxon>
        <taxon>Pseudomonadati</taxon>
        <taxon>Pseudomonadota</taxon>
        <taxon>Gammaproteobacteria</taxon>
        <taxon>Enterobacterales</taxon>
        <taxon>Enterobacteriaceae</taxon>
        <taxon>Yokenella</taxon>
    </lineage>
</organism>
<reference evidence="4 5" key="1">
    <citation type="submission" date="2018-06" db="EMBL/GenBank/DDBJ databases">
        <authorList>
            <consortium name="Pathogen Informatics"/>
            <person name="Doyle S."/>
        </authorList>
    </citation>
    <scope>NUCLEOTIDE SEQUENCE [LARGE SCALE GENOMIC DNA]</scope>
    <source>
        <strain evidence="4 5">NCTC11967</strain>
    </source>
</reference>
<protein>
    <submittedName>
        <fullName evidence="4">Atrazine chlorohydrolase</fullName>
        <ecNumber evidence="4">3.8.1.8</ecNumber>
    </submittedName>
</protein>
<name>A0AB38G0K5_9ENTR</name>
<dbReference type="InterPro" id="IPR032466">
    <property type="entry name" value="Metal_Hydrolase"/>
</dbReference>
<dbReference type="GO" id="GO:0018788">
    <property type="term" value="F:atrazine chlorohydrolase activity"/>
    <property type="evidence" value="ECO:0007669"/>
    <property type="project" value="UniProtKB-EC"/>
</dbReference>
<dbReference type="InterPro" id="IPR006680">
    <property type="entry name" value="Amidohydro-rel"/>
</dbReference>
<evidence type="ECO:0000259" key="3">
    <source>
        <dbReference type="Pfam" id="PF01979"/>
    </source>
</evidence>
<dbReference type="EMBL" id="UAVL01000019">
    <property type="protein sequence ID" value="SQA64822.1"/>
    <property type="molecule type" value="Genomic_DNA"/>
</dbReference>
<gene>
    <name evidence="4" type="primary">atzA</name>
    <name evidence="4" type="ORF">NCTC11967_03858</name>
</gene>
<evidence type="ECO:0000256" key="1">
    <source>
        <dbReference type="ARBA" id="ARBA00006745"/>
    </source>
</evidence>
<feature type="domain" description="Amidohydrolase-related" evidence="3">
    <location>
        <begin position="59"/>
        <end position="410"/>
    </location>
</feature>
<dbReference type="Gene3D" id="3.20.20.140">
    <property type="entry name" value="Metal-dependent hydrolases"/>
    <property type="match status" value="1"/>
</dbReference>